<dbReference type="SUPFAM" id="SSF56747">
    <property type="entry name" value="Prim-pol domain"/>
    <property type="match status" value="1"/>
</dbReference>
<keyword evidence="6 11" id="KW-0235">DNA replication</keyword>
<keyword evidence="3 11" id="KW-0639">Primosome</keyword>
<evidence type="ECO:0000256" key="7">
    <source>
        <dbReference type="ARBA" id="ARBA00022723"/>
    </source>
</evidence>
<protein>
    <recommendedName>
        <fullName evidence="11">DNA primase small subunit PriS</fullName>
        <ecNumber evidence="11">2.7.7.-</ecNumber>
    </recommendedName>
</protein>
<organism evidence="15 16">
    <name type="scientific">Vulcanisaeta souniana JCM 11219</name>
    <dbReference type="NCBI Taxonomy" id="1293586"/>
    <lineage>
        <taxon>Archaea</taxon>
        <taxon>Thermoproteota</taxon>
        <taxon>Thermoprotei</taxon>
        <taxon>Thermoproteales</taxon>
        <taxon>Thermoproteaceae</taxon>
        <taxon>Vulcanisaeta</taxon>
    </lineage>
</organism>
<dbReference type="Proteomes" id="UP000657075">
    <property type="component" value="Unassembled WGS sequence"/>
</dbReference>
<keyword evidence="8 11" id="KW-0460">Magnesium</keyword>
<comment type="subunit">
    <text evidence="11">Heterodimer of a small subunit (PriS) and a large subunit (PriL).</text>
</comment>
<feature type="active site" evidence="11">
    <location>
        <position position="251"/>
    </location>
</feature>
<evidence type="ECO:0000256" key="11">
    <source>
        <dbReference type="HAMAP-Rule" id="MF_00700"/>
    </source>
</evidence>
<keyword evidence="9 11" id="KW-0804">Transcription</keyword>
<dbReference type="PANTHER" id="PTHR10536">
    <property type="entry name" value="DNA PRIMASE SMALL SUBUNIT"/>
    <property type="match status" value="1"/>
</dbReference>
<reference evidence="17" key="3">
    <citation type="submission" date="2022-09" db="EMBL/GenBank/DDBJ databases">
        <title>Complete genome sequence of Vulcanisaeta souniana.</title>
        <authorList>
            <person name="Kato S."/>
            <person name="Itoh T."/>
            <person name="Ohkuma M."/>
        </authorList>
    </citation>
    <scope>NUCLEOTIDE SEQUENCE [LARGE SCALE GENOMIC DNA]</scope>
    <source>
        <strain evidence="17">JCM 11219</strain>
    </source>
</reference>
<sequence length="349" mass="39604">MGMPGFIELVRVLFRNYYRGIDLSEVSDLERREFGFQFLDKEGMIRHIGFRGSDELRRYIINNVPSHIYYSAALYGNPTNQDMDAKDWLGADLVFDIDGDHLPTPNCQGVELMTLECLGDAAEEVGKLLDFLIEDFGFSDSSIKIFFSGHRGYHVHIELPDVRGLTDEERREIVDYLLLRGFDIEHLIRGNASLIDARLRGIGGRLASVIHEVDPELLNELSGRKRVGKYLVRKLSSLNAMISERLSVHIDEVVTMDIHRLIRMPNSLHGKTGLKVIRISPSELERGVEFIIDKAVQFRKGSLTIRLARKVPVRRVLGEEINGDEGSIIKVPTYIGLYLVINGWGELVD</sequence>
<comment type="function">
    <text evidence="13">RNA polymerase that catalyzes the synthesis of short RNA molecules used as primers for DNA polymerase during DNA replication.</text>
</comment>
<evidence type="ECO:0000256" key="2">
    <source>
        <dbReference type="ARBA" id="ARBA00022478"/>
    </source>
</evidence>
<dbReference type="HAMAP" id="MF_00700">
    <property type="entry name" value="DNA_primase_sml_arc"/>
    <property type="match status" value="1"/>
</dbReference>
<dbReference type="GO" id="GO:0000428">
    <property type="term" value="C:DNA-directed RNA polymerase complex"/>
    <property type="evidence" value="ECO:0007669"/>
    <property type="project" value="UniProtKB-KW"/>
</dbReference>
<gene>
    <name evidence="11" type="primary">priS</name>
    <name evidence="15" type="ORF">GCM10007112_13010</name>
    <name evidence="14" type="ORF">Vsou_25890</name>
</gene>
<dbReference type="GO" id="GO:0046872">
    <property type="term" value="F:metal ion binding"/>
    <property type="evidence" value="ECO:0007669"/>
    <property type="project" value="UniProtKB-KW"/>
</dbReference>
<evidence type="ECO:0000313" key="17">
    <source>
        <dbReference type="Proteomes" id="UP001060771"/>
    </source>
</evidence>
<keyword evidence="4 11" id="KW-0808">Transferase</keyword>
<proteinExistence type="inferred from homology"/>
<name>A0A830EEJ0_9CREN</name>
<keyword evidence="2 11" id="KW-0240">DNA-directed RNA polymerase</keyword>
<evidence type="ECO:0000256" key="5">
    <source>
        <dbReference type="ARBA" id="ARBA00022695"/>
    </source>
</evidence>
<keyword evidence="17" id="KW-1185">Reference proteome</keyword>
<evidence type="ECO:0000256" key="3">
    <source>
        <dbReference type="ARBA" id="ARBA00022515"/>
    </source>
</evidence>
<dbReference type="Proteomes" id="UP001060771">
    <property type="component" value="Chromosome"/>
</dbReference>
<dbReference type="Gene3D" id="3.90.920.10">
    <property type="entry name" value="DNA primase, PRIM domain"/>
    <property type="match status" value="1"/>
</dbReference>
<comment type="similarity">
    <text evidence="1 11 12">Belongs to the eukaryotic-type primase small subunit family.</text>
</comment>
<dbReference type="GO" id="GO:0003899">
    <property type="term" value="F:DNA-directed RNA polymerase activity"/>
    <property type="evidence" value="ECO:0007669"/>
    <property type="project" value="UniProtKB-UniRule"/>
</dbReference>
<evidence type="ECO:0000256" key="4">
    <source>
        <dbReference type="ARBA" id="ARBA00022679"/>
    </source>
</evidence>
<evidence type="ECO:0000256" key="13">
    <source>
        <dbReference type="RuleBase" id="RU004224"/>
    </source>
</evidence>
<evidence type="ECO:0000313" key="16">
    <source>
        <dbReference type="Proteomes" id="UP000657075"/>
    </source>
</evidence>
<evidence type="ECO:0000256" key="9">
    <source>
        <dbReference type="ARBA" id="ARBA00023163"/>
    </source>
</evidence>
<reference evidence="14" key="4">
    <citation type="journal article" date="2023" name="Microbiol. Resour. Announc.">
        <title>Complete Genome Sequence of Vulcanisaeta souniana Strain IC-059, a Hyperthermophilic Archaeon Isolated from Hot Spring Water in Japan.</title>
        <authorList>
            <person name="Kato S."/>
            <person name="Itoh T."/>
            <person name="Wu L."/>
            <person name="Ma J."/>
            <person name="Ohkuma M."/>
        </authorList>
    </citation>
    <scope>NUCLEOTIDE SEQUENCE</scope>
    <source>
        <strain evidence="14">JCM 11219</strain>
    </source>
</reference>
<comment type="cofactor">
    <cofactor evidence="11">
        <name>Mg(2+)</name>
        <dbReference type="ChEBI" id="CHEBI:18420"/>
    </cofactor>
    <cofactor evidence="11">
        <name>Mn(2+)</name>
        <dbReference type="ChEBI" id="CHEBI:29035"/>
    </cofactor>
</comment>
<dbReference type="NCBIfam" id="TIGR00335">
    <property type="entry name" value="primase_sml"/>
    <property type="match status" value="1"/>
</dbReference>
<feature type="active site" evidence="11">
    <location>
        <position position="96"/>
    </location>
</feature>
<evidence type="ECO:0000256" key="1">
    <source>
        <dbReference type="ARBA" id="ARBA00009762"/>
    </source>
</evidence>
<feature type="active site" evidence="11">
    <location>
        <position position="98"/>
    </location>
</feature>
<evidence type="ECO:0000256" key="12">
    <source>
        <dbReference type="RuleBase" id="RU003514"/>
    </source>
</evidence>
<evidence type="ECO:0000313" key="15">
    <source>
        <dbReference type="EMBL" id="GGI77580.1"/>
    </source>
</evidence>
<evidence type="ECO:0000313" key="14">
    <source>
        <dbReference type="EMBL" id="BDR93496.1"/>
    </source>
</evidence>
<keyword evidence="7 11" id="KW-0479">Metal-binding</keyword>
<dbReference type="InterPro" id="IPR002755">
    <property type="entry name" value="DNA_primase_S"/>
</dbReference>
<accession>A0A830EEJ0</accession>
<dbReference type="InterPro" id="IPR023639">
    <property type="entry name" value="DNA_primase_ssu_PriS"/>
</dbReference>
<evidence type="ECO:0000256" key="6">
    <source>
        <dbReference type="ARBA" id="ARBA00022705"/>
    </source>
</evidence>
<dbReference type="Pfam" id="PF01896">
    <property type="entry name" value="DNA_primase_S"/>
    <property type="match status" value="1"/>
</dbReference>
<dbReference type="InterPro" id="IPR014052">
    <property type="entry name" value="DNA_primase_ssu_euk/arc"/>
</dbReference>
<dbReference type="EC" id="2.7.7.-" evidence="11"/>
<evidence type="ECO:0000256" key="8">
    <source>
        <dbReference type="ARBA" id="ARBA00022842"/>
    </source>
</evidence>
<keyword evidence="5 11" id="KW-0548">Nucleotidyltransferase</keyword>
<dbReference type="EMBL" id="AP026830">
    <property type="protein sequence ID" value="BDR93496.1"/>
    <property type="molecule type" value="Genomic_DNA"/>
</dbReference>
<keyword evidence="10 11" id="KW-0464">Manganese</keyword>
<dbReference type="EMBL" id="BMNM01000004">
    <property type="protein sequence ID" value="GGI77580.1"/>
    <property type="molecule type" value="Genomic_DNA"/>
</dbReference>
<reference evidence="15" key="1">
    <citation type="journal article" date="2014" name="Int. J. Syst. Evol. Microbiol.">
        <title>Complete genome sequence of Corynebacterium casei LMG S-19264T (=DSM 44701T), isolated from a smear-ripened cheese.</title>
        <authorList>
            <consortium name="US DOE Joint Genome Institute (JGI-PGF)"/>
            <person name="Walter F."/>
            <person name="Albersmeier A."/>
            <person name="Kalinowski J."/>
            <person name="Ruckert C."/>
        </authorList>
    </citation>
    <scope>NUCLEOTIDE SEQUENCE</scope>
    <source>
        <strain evidence="15">JCM 11219</strain>
    </source>
</reference>
<dbReference type="GO" id="GO:1990077">
    <property type="term" value="C:primosome complex"/>
    <property type="evidence" value="ECO:0007669"/>
    <property type="project" value="UniProtKB-KW"/>
</dbReference>
<dbReference type="AlphaFoldDB" id="A0A830EEJ0"/>
<dbReference type="GO" id="GO:0006269">
    <property type="term" value="P:DNA replication, synthesis of primer"/>
    <property type="evidence" value="ECO:0007669"/>
    <property type="project" value="UniProtKB-UniRule"/>
</dbReference>
<comment type="function">
    <text evidence="11">Catalytic subunit of DNA primase, an RNA polymerase that catalyzes the synthesis of short RNA molecules used as primers for DNA polymerase during DNA replication. The small subunit contains the primase catalytic core and has DNA synthesis activity on its own. Binding to the large subunit stabilizes and modulates the activity, increasing the rate of DNA synthesis while decreasing the length of the DNA fragments, and conferring RNA synthesis capability. The DNA polymerase activity may enable DNA primase to also catalyze primer extension after primer synthesis. May also play a role in DNA repair.</text>
</comment>
<reference evidence="15" key="2">
    <citation type="submission" date="2020-09" db="EMBL/GenBank/DDBJ databases">
        <authorList>
            <person name="Sun Q."/>
            <person name="Ohkuma M."/>
        </authorList>
    </citation>
    <scope>NUCLEOTIDE SEQUENCE</scope>
    <source>
        <strain evidence="15">JCM 11219</strain>
    </source>
</reference>
<dbReference type="CDD" id="cd04860">
    <property type="entry name" value="AE_Prim_S"/>
    <property type="match status" value="1"/>
</dbReference>
<evidence type="ECO:0000256" key="10">
    <source>
        <dbReference type="ARBA" id="ARBA00023211"/>
    </source>
</evidence>